<dbReference type="GO" id="GO:0030430">
    <property type="term" value="C:host cell cytoplasm"/>
    <property type="evidence" value="ECO:0007669"/>
    <property type="project" value="UniProtKB-SubCell"/>
</dbReference>
<evidence type="ECO:0000313" key="19">
    <source>
        <dbReference type="EMBL" id="AEP27063.1"/>
    </source>
</evidence>
<sequence length="136" mass="15284">MQHSSSSAAHSTPVPIKVQHKLAKRKKVTRRRRVDLDCGCTIYIGIHCANHGFTHRGTHHCSSGTEWRVYMDGAKSPIFQDNRSPQQAIQQRTRQDYHPDSIQLQPENSTGNSQVLSDFRSLDSLTASDIAFLEGI</sequence>
<keyword evidence="13 17" id="KW-0238">DNA-binding</keyword>
<evidence type="ECO:0000256" key="11">
    <source>
        <dbReference type="ARBA" id="ARBA00022771"/>
    </source>
</evidence>
<evidence type="ECO:0000256" key="4">
    <source>
        <dbReference type="ARBA" id="ARBA00014388"/>
    </source>
</evidence>
<feature type="region of interest" description="Disordered" evidence="18">
    <location>
        <begin position="76"/>
        <end position="113"/>
    </location>
</feature>
<dbReference type="PRINTS" id="PR00230">
    <property type="entry name" value="GEMCOATAL2"/>
</dbReference>
<evidence type="ECO:0000256" key="8">
    <source>
        <dbReference type="ARBA" id="ARBA00022581"/>
    </source>
</evidence>
<keyword evidence="5 17" id="KW-0941">Suppressor of RNA silencing</keyword>
<feature type="compositionally biased region" description="Polar residues" evidence="18">
    <location>
        <begin position="102"/>
        <end position="113"/>
    </location>
</feature>
<dbReference type="GO" id="GO:0052170">
    <property type="term" value="P:symbiont-mediated suppression of host innate immune response"/>
    <property type="evidence" value="ECO:0007669"/>
    <property type="project" value="UniProtKB-KW"/>
</dbReference>
<evidence type="ECO:0000256" key="18">
    <source>
        <dbReference type="SAM" id="MobiDB-lite"/>
    </source>
</evidence>
<keyword evidence="12 17" id="KW-0862">Zinc</keyword>
<protein>
    <recommendedName>
        <fullName evidence="4 17">Transcriptional activator protein</fullName>
        <shortName evidence="17">TrAP</shortName>
    </recommendedName>
</protein>
<comment type="subcellular location">
    <subcellularLocation>
        <location evidence="2 17">Host cytoplasm</location>
    </subcellularLocation>
    <subcellularLocation>
        <location evidence="1 17">Host nucleus</location>
    </subcellularLocation>
</comment>
<keyword evidence="10 17" id="KW-0479">Metal-binding</keyword>
<dbReference type="GO" id="GO:0005198">
    <property type="term" value="F:structural molecule activity"/>
    <property type="evidence" value="ECO:0007669"/>
    <property type="project" value="InterPro"/>
</dbReference>
<reference evidence="19" key="1">
    <citation type="submission" date="2011-03" db="EMBL/GenBank/DDBJ databases">
        <title>Mixed Infection of Two Begomoviruses in Siegesbeckia orientalis L in Fujian, China.</title>
        <authorList>
            <person name="Yang C."/>
            <person name="Wu Z."/>
        </authorList>
    </citation>
    <scope>NUCLEOTIDE SEQUENCE</scope>
    <source>
        <strain evidence="19">Fz11</strain>
    </source>
</reference>
<dbReference type="Pfam" id="PF01440">
    <property type="entry name" value="Gemini_AL2"/>
    <property type="match status" value="1"/>
</dbReference>
<dbReference type="GO" id="GO:0019028">
    <property type="term" value="C:viral capsid"/>
    <property type="evidence" value="ECO:0007669"/>
    <property type="project" value="InterPro"/>
</dbReference>
<keyword evidence="16" id="KW-0899">Viral immunoevasion</keyword>
<comment type="subunit">
    <text evidence="17">Monomer. Homodimer. Homooligomer. Self-interaction correlates with nuclear localization and efficient activation of transcription.</text>
</comment>
<evidence type="ECO:0000256" key="3">
    <source>
        <dbReference type="ARBA" id="ARBA00007672"/>
    </source>
</evidence>
<comment type="domain">
    <text evidence="17">The zinc finger and the transactivation region are involved in PTGS suppression.</text>
</comment>
<evidence type="ECO:0000256" key="5">
    <source>
        <dbReference type="ARBA" id="ARBA00022463"/>
    </source>
</evidence>
<dbReference type="GO" id="GO:0008270">
    <property type="term" value="F:zinc ion binding"/>
    <property type="evidence" value="ECO:0007669"/>
    <property type="project" value="UniProtKB-KW"/>
</dbReference>
<dbReference type="GO" id="GO:0042025">
    <property type="term" value="C:host cell nucleus"/>
    <property type="evidence" value="ECO:0007669"/>
    <property type="project" value="UniProtKB-SubCell"/>
</dbReference>
<dbReference type="InterPro" id="IPR000942">
    <property type="entry name" value="Gemini_AL2"/>
</dbReference>
<proteinExistence type="inferred from homology"/>
<evidence type="ECO:0000256" key="9">
    <source>
        <dbReference type="ARBA" id="ARBA00022632"/>
    </source>
</evidence>
<evidence type="ECO:0000256" key="17">
    <source>
        <dbReference type="RuleBase" id="RU363028"/>
    </source>
</evidence>
<evidence type="ECO:0000256" key="13">
    <source>
        <dbReference type="ARBA" id="ARBA00023125"/>
    </source>
</evidence>
<evidence type="ECO:0000256" key="7">
    <source>
        <dbReference type="ARBA" id="ARBA00022562"/>
    </source>
</evidence>
<feature type="compositionally biased region" description="Polar residues" evidence="18">
    <location>
        <begin position="79"/>
        <end position="92"/>
    </location>
</feature>
<keyword evidence="14 17" id="KW-0010">Activator</keyword>
<comment type="similarity">
    <text evidence="3 17">Belongs to the geminiviridae transcriptional activator protein family.</text>
</comment>
<evidence type="ECO:0000256" key="1">
    <source>
        <dbReference type="ARBA" id="ARBA00004147"/>
    </source>
</evidence>
<keyword evidence="6" id="KW-0597">Phosphoprotein</keyword>
<gene>
    <name evidence="19" type="primary">AC2</name>
</gene>
<evidence type="ECO:0000256" key="15">
    <source>
        <dbReference type="ARBA" id="ARBA00023200"/>
    </source>
</evidence>
<keyword evidence="9" id="KW-1090">Inhibition of host innate immune response by virus</keyword>
<evidence type="ECO:0000256" key="12">
    <source>
        <dbReference type="ARBA" id="ARBA00022833"/>
    </source>
</evidence>
<comment type="function">
    <text evidence="17">Strong activator of the late viral genes promoters. Acts as a suppressor of RNA-mediated gene silencing, also known as post-transcriptional gene silencing (PTGS), a mechanism of plant viral defense that limits the accumulation of viral RNAs. Also suppresses the host basal defense by interacting with and inhibiting SNF1 kinase, a key regulator of cell metabolism implicated in innate antiviral defense. Determines pathogenicity.</text>
</comment>
<keyword evidence="7 17" id="KW-1048">Host nucleus</keyword>
<evidence type="ECO:0000256" key="2">
    <source>
        <dbReference type="ARBA" id="ARBA00004192"/>
    </source>
</evidence>
<evidence type="ECO:0000256" key="10">
    <source>
        <dbReference type="ARBA" id="ARBA00022723"/>
    </source>
</evidence>
<dbReference type="GO" id="GO:0003677">
    <property type="term" value="F:DNA binding"/>
    <property type="evidence" value="ECO:0007669"/>
    <property type="project" value="UniProtKB-KW"/>
</dbReference>
<keyword evidence="15 17" id="KW-1035">Host cytoplasm</keyword>
<keyword evidence="11 17" id="KW-0863">Zinc-finger</keyword>
<keyword evidence="8 17" id="KW-0945">Host-virus interaction</keyword>
<evidence type="ECO:0000256" key="6">
    <source>
        <dbReference type="ARBA" id="ARBA00022553"/>
    </source>
</evidence>
<dbReference type="EMBL" id="JF682838">
    <property type="protein sequence ID" value="AEP27063.1"/>
    <property type="molecule type" value="Genomic_DNA"/>
</dbReference>
<evidence type="ECO:0000256" key="16">
    <source>
        <dbReference type="ARBA" id="ARBA00023280"/>
    </source>
</evidence>
<organism evidence="19">
    <name type="scientific">Siegesbeckia yellow vein virus</name>
    <dbReference type="NCBI Taxonomy" id="371401"/>
    <lineage>
        <taxon>Viruses</taxon>
        <taxon>Monodnaviria</taxon>
        <taxon>Shotokuvirae</taxon>
        <taxon>Cressdnaviricota</taxon>
        <taxon>Repensiviricetes</taxon>
        <taxon>Geplafuvirales</taxon>
        <taxon>Geminiviridae</taxon>
        <taxon>Begomovirus</taxon>
        <taxon>Begomovirus siegesbeckiae</taxon>
    </lineage>
</organism>
<name>G4WY11_9GEMI</name>
<evidence type="ECO:0000256" key="14">
    <source>
        <dbReference type="ARBA" id="ARBA00023159"/>
    </source>
</evidence>
<accession>G4WY11</accession>